<dbReference type="AlphaFoldDB" id="A0AAW1H5X1"/>
<feature type="signal peptide" evidence="1">
    <location>
        <begin position="1"/>
        <end position="18"/>
    </location>
</feature>
<evidence type="ECO:0000313" key="3">
    <source>
        <dbReference type="Proteomes" id="UP001443914"/>
    </source>
</evidence>
<feature type="chain" id="PRO_5043351410" evidence="1">
    <location>
        <begin position="19"/>
        <end position="273"/>
    </location>
</feature>
<dbReference type="PANTHER" id="PTHR33710">
    <property type="entry name" value="BNAC02G09200D PROTEIN"/>
    <property type="match status" value="1"/>
</dbReference>
<reference evidence="2" key="1">
    <citation type="submission" date="2024-03" db="EMBL/GenBank/DDBJ databases">
        <title>WGS assembly of Saponaria officinalis var. Norfolk2.</title>
        <authorList>
            <person name="Jenkins J."/>
            <person name="Shu S."/>
            <person name="Grimwood J."/>
            <person name="Barry K."/>
            <person name="Goodstein D."/>
            <person name="Schmutz J."/>
            <person name="Leebens-Mack J."/>
            <person name="Osbourn A."/>
        </authorList>
    </citation>
    <scope>NUCLEOTIDE SEQUENCE [LARGE SCALE GENOMIC DNA]</scope>
    <source>
        <strain evidence="2">JIC</strain>
    </source>
</reference>
<gene>
    <name evidence="2" type="ORF">RND81_12G060500</name>
</gene>
<keyword evidence="3" id="KW-1185">Reference proteome</keyword>
<dbReference type="PANTHER" id="PTHR33710:SF64">
    <property type="entry name" value="ENDONUCLEASE_EXONUCLEASE_PHOSPHATASE DOMAIN-CONTAINING PROTEIN"/>
    <property type="match status" value="1"/>
</dbReference>
<dbReference type="EMBL" id="JBDFQZ010000012">
    <property type="protein sequence ID" value="KAK9671873.1"/>
    <property type="molecule type" value="Genomic_DNA"/>
</dbReference>
<accession>A0AAW1H5X1</accession>
<sequence length="273" mass="31061">MGPITFSFSWFSSLGCLGDFNVFLSSDERVGCVVHEREMQEFRECLRDCSLEDHPYTGGVFTWHNKQDFSPKWAKFDRLLVIQQWFLHFPSTVVFLPPGVSDHASILLTIASPILIQKPFRYLNCWSSSSGFNDLVRADWQVPVAGGPIFALFYKLRRLRGVLKTVHATEFRGIAKRVADAKIRLSECQSLLLSSPAHHRLLAQEKILLHSYKCLKGAEMKMLAQRAKVQHLLLSDANTKFFYASIAARKRRNTIGAIENMAGQLCSRHEEVS</sequence>
<evidence type="ECO:0000313" key="2">
    <source>
        <dbReference type="EMBL" id="KAK9671873.1"/>
    </source>
</evidence>
<name>A0AAW1H5X1_SAPOF</name>
<keyword evidence="1" id="KW-0732">Signal</keyword>
<dbReference type="Gene3D" id="3.60.10.10">
    <property type="entry name" value="Endonuclease/exonuclease/phosphatase"/>
    <property type="match status" value="1"/>
</dbReference>
<organism evidence="2 3">
    <name type="scientific">Saponaria officinalis</name>
    <name type="common">Common soapwort</name>
    <name type="synonym">Lychnis saponaria</name>
    <dbReference type="NCBI Taxonomy" id="3572"/>
    <lineage>
        <taxon>Eukaryota</taxon>
        <taxon>Viridiplantae</taxon>
        <taxon>Streptophyta</taxon>
        <taxon>Embryophyta</taxon>
        <taxon>Tracheophyta</taxon>
        <taxon>Spermatophyta</taxon>
        <taxon>Magnoliopsida</taxon>
        <taxon>eudicotyledons</taxon>
        <taxon>Gunneridae</taxon>
        <taxon>Pentapetalae</taxon>
        <taxon>Caryophyllales</taxon>
        <taxon>Caryophyllaceae</taxon>
        <taxon>Caryophylleae</taxon>
        <taxon>Saponaria</taxon>
    </lineage>
</organism>
<proteinExistence type="predicted"/>
<dbReference type="Proteomes" id="UP001443914">
    <property type="component" value="Unassembled WGS sequence"/>
</dbReference>
<evidence type="ECO:0000256" key="1">
    <source>
        <dbReference type="SAM" id="SignalP"/>
    </source>
</evidence>
<comment type="caution">
    <text evidence="2">The sequence shown here is derived from an EMBL/GenBank/DDBJ whole genome shotgun (WGS) entry which is preliminary data.</text>
</comment>
<dbReference type="SUPFAM" id="SSF56219">
    <property type="entry name" value="DNase I-like"/>
    <property type="match status" value="1"/>
</dbReference>
<protein>
    <submittedName>
        <fullName evidence="2">Uncharacterized protein</fullName>
    </submittedName>
</protein>
<dbReference type="InterPro" id="IPR036691">
    <property type="entry name" value="Endo/exonu/phosph_ase_sf"/>
</dbReference>